<organism evidence="1 2">
    <name type="scientific">Thiospirillum jenense</name>
    <dbReference type="NCBI Taxonomy" id="1653858"/>
    <lineage>
        <taxon>Bacteria</taxon>
        <taxon>Pseudomonadati</taxon>
        <taxon>Pseudomonadota</taxon>
        <taxon>Gammaproteobacteria</taxon>
        <taxon>Chromatiales</taxon>
        <taxon>Chromatiaceae</taxon>
        <taxon>Thiospirillum</taxon>
    </lineage>
</organism>
<accession>A0A839HG38</accession>
<comment type="caution">
    <text evidence="1">The sequence shown here is derived from an EMBL/GenBank/DDBJ whole genome shotgun (WGS) entry which is preliminary data.</text>
</comment>
<dbReference type="RefSeq" id="WP_182582538.1">
    <property type="nucleotide sequence ID" value="NZ_JABVCQ010000006.1"/>
</dbReference>
<dbReference type="AlphaFoldDB" id="A0A839HG38"/>
<protein>
    <submittedName>
        <fullName evidence="1">Uncharacterized protein</fullName>
    </submittedName>
</protein>
<name>A0A839HG38_9GAMM</name>
<evidence type="ECO:0000313" key="1">
    <source>
        <dbReference type="EMBL" id="MBB1125302.1"/>
    </source>
</evidence>
<dbReference type="EMBL" id="JABVCQ010000006">
    <property type="protein sequence ID" value="MBB1125302.1"/>
    <property type="molecule type" value="Genomic_DNA"/>
</dbReference>
<gene>
    <name evidence="1" type="ORF">HUK38_03525</name>
</gene>
<reference evidence="1 2" key="1">
    <citation type="journal article" date="2020" name="Arch. Microbiol.">
        <title>The genome sequence of the giant phototrophic gammaproteobacterium Thiospirillum jenense gives insight into its physiological properties and phylogenetic relationships.</title>
        <authorList>
            <person name="Imhoff J.F."/>
            <person name="Meyer T.E."/>
            <person name="Kyndt J.A."/>
        </authorList>
    </citation>
    <scope>NUCLEOTIDE SEQUENCE [LARGE SCALE GENOMIC DNA]</scope>
    <source>
        <strain evidence="1 2">DSM 216</strain>
    </source>
</reference>
<sequence length="235" mass="26634">MNLTFSDYPGRQERHLRRRHANPLFHWPLPQVTSAELHTAQQADHAESVAFQTAFRTLVERAAALPADAGSELVLAIKEELERHYEQVCGLPQSDLHQQHKLAIQRLIDVIMKAIWRTVGNDPIAHQELRDEEAARVIHYRLLEQPLIADLLYPDSPIQADDLLPSLLNATADEVTAAAEIFDGEQLELLVKTGEQLLTQLQSQDLDLTAATQRLAVLKLRLEQYEPRDSHIDSE</sequence>
<proteinExistence type="predicted"/>
<dbReference type="Proteomes" id="UP000548632">
    <property type="component" value="Unassembled WGS sequence"/>
</dbReference>
<evidence type="ECO:0000313" key="2">
    <source>
        <dbReference type="Proteomes" id="UP000548632"/>
    </source>
</evidence>
<keyword evidence="2" id="KW-1185">Reference proteome</keyword>